<evidence type="ECO:0000259" key="8">
    <source>
        <dbReference type="Pfam" id="PF00441"/>
    </source>
</evidence>
<accession>A0ABD5R7Q1</accession>
<comment type="subunit">
    <text evidence="3">Homodimer.</text>
</comment>
<dbReference type="InterPro" id="IPR046373">
    <property type="entry name" value="Acyl-CoA_Oxase/DH_mid-dom_sf"/>
</dbReference>
<organism evidence="11 12">
    <name type="scientific">Salinirubrum litoreum</name>
    <dbReference type="NCBI Taxonomy" id="1126234"/>
    <lineage>
        <taxon>Archaea</taxon>
        <taxon>Methanobacteriati</taxon>
        <taxon>Methanobacteriota</taxon>
        <taxon>Stenosarchaea group</taxon>
        <taxon>Halobacteria</taxon>
        <taxon>Halobacteriales</taxon>
        <taxon>Haloferacaceae</taxon>
        <taxon>Salinirubrum</taxon>
    </lineage>
</organism>
<dbReference type="InterPro" id="IPR013786">
    <property type="entry name" value="AcylCoA_DH/ox_N"/>
</dbReference>
<evidence type="ECO:0000313" key="11">
    <source>
        <dbReference type="EMBL" id="MFC5366020.1"/>
    </source>
</evidence>
<comment type="cofactor">
    <cofactor evidence="1 7">
        <name>FAD</name>
        <dbReference type="ChEBI" id="CHEBI:57692"/>
    </cofactor>
</comment>
<feature type="domain" description="Acyl-CoA dehydrogenase/oxidase C-terminal" evidence="8">
    <location>
        <begin position="239"/>
        <end position="386"/>
    </location>
</feature>
<dbReference type="AlphaFoldDB" id="A0ABD5R7Q1"/>
<dbReference type="EMBL" id="JBHSKX010000001">
    <property type="protein sequence ID" value="MFC5366020.1"/>
    <property type="molecule type" value="Genomic_DNA"/>
</dbReference>
<evidence type="ECO:0000256" key="5">
    <source>
        <dbReference type="ARBA" id="ARBA00022827"/>
    </source>
</evidence>
<dbReference type="PANTHER" id="PTHR48083:SF13">
    <property type="entry name" value="ACYL-COA DEHYDROGENASE FAMILY MEMBER 11"/>
    <property type="match status" value="1"/>
</dbReference>
<dbReference type="Gene3D" id="2.40.110.10">
    <property type="entry name" value="Butyryl-CoA Dehydrogenase, subunit A, domain 2"/>
    <property type="match status" value="1"/>
</dbReference>
<keyword evidence="6 7" id="KW-0560">Oxidoreductase</keyword>
<dbReference type="Pfam" id="PF00441">
    <property type="entry name" value="Acyl-CoA_dh_1"/>
    <property type="match status" value="1"/>
</dbReference>
<keyword evidence="4 7" id="KW-0285">Flavoprotein</keyword>
<dbReference type="Pfam" id="PF02770">
    <property type="entry name" value="Acyl-CoA_dh_M"/>
    <property type="match status" value="1"/>
</dbReference>
<comment type="similarity">
    <text evidence="2 7">Belongs to the acyl-CoA dehydrogenase family.</text>
</comment>
<dbReference type="Gene3D" id="1.10.540.10">
    <property type="entry name" value="Acyl-CoA dehydrogenase/oxidase, N-terminal domain"/>
    <property type="match status" value="1"/>
</dbReference>
<dbReference type="PANTHER" id="PTHR48083">
    <property type="entry name" value="MEDIUM-CHAIN SPECIFIC ACYL-COA DEHYDROGENASE, MITOCHONDRIAL-RELATED"/>
    <property type="match status" value="1"/>
</dbReference>
<proteinExistence type="inferred from homology"/>
<dbReference type="SUPFAM" id="SSF56645">
    <property type="entry name" value="Acyl-CoA dehydrogenase NM domain-like"/>
    <property type="match status" value="1"/>
</dbReference>
<dbReference type="GO" id="GO:0016491">
    <property type="term" value="F:oxidoreductase activity"/>
    <property type="evidence" value="ECO:0007669"/>
    <property type="project" value="UniProtKB-KW"/>
</dbReference>
<keyword evidence="12" id="KW-1185">Reference proteome</keyword>
<evidence type="ECO:0000256" key="3">
    <source>
        <dbReference type="ARBA" id="ARBA00011738"/>
    </source>
</evidence>
<feature type="domain" description="Acyl-CoA oxidase/dehydrogenase middle" evidence="9">
    <location>
        <begin position="128"/>
        <end position="226"/>
    </location>
</feature>
<dbReference type="EC" id="1.-.-.-" evidence="11"/>
<evidence type="ECO:0000256" key="2">
    <source>
        <dbReference type="ARBA" id="ARBA00009347"/>
    </source>
</evidence>
<dbReference type="Pfam" id="PF02771">
    <property type="entry name" value="Acyl-CoA_dh_N"/>
    <property type="match status" value="1"/>
</dbReference>
<evidence type="ECO:0000313" key="12">
    <source>
        <dbReference type="Proteomes" id="UP001596201"/>
    </source>
</evidence>
<name>A0ABD5R7Q1_9EURY</name>
<evidence type="ECO:0000256" key="7">
    <source>
        <dbReference type="RuleBase" id="RU362125"/>
    </source>
</evidence>
<evidence type="ECO:0000256" key="4">
    <source>
        <dbReference type="ARBA" id="ARBA00022630"/>
    </source>
</evidence>
<feature type="domain" description="Acyl-CoA dehydrogenase/oxidase N-terminal" evidence="10">
    <location>
        <begin position="8"/>
        <end position="123"/>
    </location>
</feature>
<evidence type="ECO:0000256" key="6">
    <source>
        <dbReference type="ARBA" id="ARBA00023002"/>
    </source>
</evidence>
<protein>
    <submittedName>
        <fullName evidence="11">Acyl-CoA dehydrogenase family protein</fullName>
        <ecNumber evidence="11">1.-.-.-</ecNumber>
    </submittedName>
</protein>
<evidence type="ECO:0000256" key="1">
    <source>
        <dbReference type="ARBA" id="ARBA00001974"/>
    </source>
</evidence>
<sequence length="404" mass="43799">MDYHDSAAAEAFADEVRSFVDESVIPVEREYLGEGTISKSDLADLRSEARERGLYAPQIGEEFGGLGMDFADVLPAFEEAGRSLLAPAALRVDAPDEGNMHTLELFGTPDQQDRWLEPLVSGEISSGFSMTEPMQGGGSDPKMLRTTAERDDGDWVINGHKWWTTGGTEADVLIVMARTDPDAHPYEGTSLILVPTDTEGVDIVRDIPHVGGGVTGLGHAEIEFHDARVPESNLLGVENAGFAHAQQRLGPARLTHCMRFCGMAERALAVSKAYVSEREAFGGSLADKQGLRFEVAECETRLHAARTMVRHAASEIAAGEEARVPVAMSKVFSANVVQDVIDTAVQHCGGNGIGKDLPLADFYENVRQFRIVDGADEVHKRTIARDAFEDVDESAIEGVTRYRG</sequence>
<dbReference type="InterPro" id="IPR009100">
    <property type="entry name" value="AcylCoA_DH/oxidase_NM_dom_sf"/>
</dbReference>
<dbReference type="Gene3D" id="1.20.140.10">
    <property type="entry name" value="Butyryl-CoA Dehydrogenase, subunit A, domain 3"/>
    <property type="match status" value="1"/>
</dbReference>
<dbReference type="InterPro" id="IPR006091">
    <property type="entry name" value="Acyl-CoA_Oxase/DH_mid-dom"/>
</dbReference>
<dbReference type="InterPro" id="IPR037069">
    <property type="entry name" value="AcylCoA_DH/ox_N_sf"/>
</dbReference>
<dbReference type="FunFam" id="2.40.110.10:FF:000002">
    <property type="entry name" value="Acyl-CoA dehydrogenase fadE12"/>
    <property type="match status" value="1"/>
</dbReference>
<reference evidence="11 12" key="1">
    <citation type="journal article" date="2019" name="Int. J. Syst. Evol. Microbiol.">
        <title>The Global Catalogue of Microorganisms (GCM) 10K type strain sequencing project: providing services to taxonomists for standard genome sequencing and annotation.</title>
        <authorList>
            <consortium name="The Broad Institute Genomics Platform"/>
            <consortium name="The Broad Institute Genome Sequencing Center for Infectious Disease"/>
            <person name="Wu L."/>
            <person name="Ma J."/>
        </authorList>
    </citation>
    <scope>NUCLEOTIDE SEQUENCE [LARGE SCALE GENOMIC DNA]</scope>
    <source>
        <strain evidence="11 12">CGMCC 1.12237</strain>
    </source>
</reference>
<evidence type="ECO:0000259" key="9">
    <source>
        <dbReference type="Pfam" id="PF02770"/>
    </source>
</evidence>
<dbReference type="InterPro" id="IPR050741">
    <property type="entry name" value="Acyl-CoA_dehydrogenase"/>
</dbReference>
<gene>
    <name evidence="11" type="ORF">ACFPJ5_03655</name>
</gene>
<dbReference type="RefSeq" id="WP_227228613.1">
    <property type="nucleotide sequence ID" value="NZ_JAJCVJ010000001.1"/>
</dbReference>
<dbReference type="Proteomes" id="UP001596201">
    <property type="component" value="Unassembled WGS sequence"/>
</dbReference>
<dbReference type="SUPFAM" id="SSF47203">
    <property type="entry name" value="Acyl-CoA dehydrogenase C-terminal domain-like"/>
    <property type="match status" value="1"/>
</dbReference>
<comment type="caution">
    <text evidence="11">The sequence shown here is derived from an EMBL/GenBank/DDBJ whole genome shotgun (WGS) entry which is preliminary data.</text>
</comment>
<keyword evidence="5 7" id="KW-0274">FAD</keyword>
<dbReference type="InterPro" id="IPR036250">
    <property type="entry name" value="AcylCo_DH-like_C"/>
</dbReference>
<dbReference type="InterPro" id="IPR009075">
    <property type="entry name" value="AcylCo_DH/oxidase_C"/>
</dbReference>
<evidence type="ECO:0000259" key="10">
    <source>
        <dbReference type="Pfam" id="PF02771"/>
    </source>
</evidence>